<organism evidence="3 4">
    <name type="scientific">Gymnopilus dilepis</name>
    <dbReference type="NCBI Taxonomy" id="231916"/>
    <lineage>
        <taxon>Eukaryota</taxon>
        <taxon>Fungi</taxon>
        <taxon>Dikarya</taxon>
        <taxon>Basidiomycota</taxon>
        <taxon>Agaricomycotina</taxon>
        <taxon>Agaricomycetes</taxon>
        <taxon>Agaricomycetidae</taxon>
        <taxon>Agaricales</taxon>
        <taxon>Agaricineae</taxon>
        <taxon>Hymenogastraceae</taxon>
        <taxon>Gymnopilus</taxon>
    </lineage>
</organism>
<sequence>MTSASPTLGSPGPRIFPTPVFVFEPIPQAITCQPVTLSWFYNGPDGLVDFTATNVGVSQDEPAPPLTSSSSTTRGSFTGTDGKQRRAIPTGAANPTYSITLPIASNVDPTQQGDYIWSAVNIPQGWYQINATMPSQGYTSPSRAFFVHSGNDVSCIAVIPTSSSSSTTASSTSSSSLIPPSASSPAVLPVAGASRVNPGAIAGAVIGGVILVAAVLAAWLCLQRKSKGTGTLASRSPRKWNGLSSVDSRALTSTANPKNYSSYRHQSRSESLGTIPMGASEEAVGMEKSSIYGKYNEPLDGPGVALAAMPVLPQHPRSKANSRSYSVSSSNEYLPHDTGVTPGRRPSVPDSVTGRRSIDSSNTYPPTSPVSPHPHGGRNGPSMAANMGRSQSSLAQSPSSSSPTQSSSSHAFPTQYQQRPAPSPSPQHPASPTGSSSPIDAAATTAAAKKANRTSLGGKKRKPVPAYDPNEDEAASLPVPRVNATPSPSPSFTAPQTPTSVTSGGHYATRSQMGKDSSQHDLVHKSSFGPGGVEGKPLHYLIPDMPMLPKE</sequence>
<feature type="region of interest" description="Disordered" evidence="1">
    <location>
        <begin position="315"/>
        <end position="551"/>
    </location>
</feature>
<comment type="caution">
    <text evidence="3">The sequence shown here is derived from an EMBL/GenBank/DDBJ whole genome shotgun (WGS) entry which is preliminary data.</text>
</comment>
<feature type="compositionally biased region" description="Low complexity" evidence="1">
    <location>
        <begin position="319"/>
        <end position="330"/>
    </location>
</feature>
<dbReference type="Proteomes" id="UP000284706">
    <property type="component" value="Unassembled WGS sequence"/>
</dbReference>
<name>A0A409W6X3_9AGAR</name>
<keyword evidence="2" id="KW-0472">Membrane</keyword>
<feature type="region of interest" description="Disordered" evidence="1">
    <location>
        <begin position="56"/>
        <end position="92"/>
    </location>
</feature>
<dbReference type="InParanoid" id="A0A409W6X3"/>
<gene>
    <name evidence="3" type="ORF">CVT26_003898</name>
</gene>
<evidence type="ECO:0000313" key="4">
    <source>
        <dbReference type="Proteomes" id="UP000284706"/>
    </source>
</evidence>
<feature type="transmembrane region" description="Helical" evidence="2">
    <location>
        <begin position="200"/>
        <end position="222"/>
    </location>
</feature>
<feature type="compositionally biased region" description="Low complexity" evidence="1">
    <location>
        <begin position="67"/>
        <end position="80"/>
    </location>
</feature>
<feature type="region of interest" description="Disordered" evidence="1">
    <location>
        <begin position="254"/>
        <end position="275"/>
    </location>
</feature>
<reference evidence="3 4" key="1">
    <citation type="journal article" date="2018" name="Evol. Lett.">
        <title>Horizontal gene cluster transfer increased hallucinogenic mushroom diversity.</title>
        <authorList>
            <person name="Reynolds H.T."/>
            <person name="Vijayakumar V."/>
            <person name="Gluck-Thaler E."/>
            <person name="Korotkin H.B."/>
            <person name="Matheny P.B."/>
            <person name="Slot J.C."/>
        </authorList>
    </citation>
    <scope>NUCLEOTIDE SEQUENCE [LARGE SCALE GENOMIC DNA]</scope>
    <source>
        <strain evidence="3 4">SRW20</strain>
    </source>
</reference>
<dbReference type="EMBL" id="NHYE01005352">
    <property type="protein sequence ID" value="PPQ74274.1"/>
    <property type="molecule type" value="Genomic_DNA"/>
</dbReference>
<protein>
    <submittedName>
        <fullName evidence="3">Uncharacterized protein</fullName>
    </submittedName>
</protein>
<keyword evidence="4" id="KW-1185">Reference proteome</keyword>
<dbReference type="OrthoDB" id="3266934at2759"/>
<dbReference type="AlphaFoldDB" id="A0A409W6X3"/>
<evidence type="ECO:0000256" key="2">
    <source>
        <dbReference type="SAM" id="Phobius"/>
    </source>
</evidence>
<keyword evidence="2" id="KW-1133">Transmembrane helix</keyword>
<keyword evidence="2" id="KW-0812">Transmembrane</keyword>
<feature type="region of interest" description="Disordered" evidence="1">
    <location>
        <begin position="162"/>
        <end position="182"/>
    </location>
</feature>
<feature type="compositionally biased region" description="Low complexity" evidence="1">
    <location>
        <begin position="390"/>
        <end position="409"/>
    </location>
</feature>
<proteinExistence type="predicted"/>
<feature type="compositionally biased region" description="Polar residues" evidence="1">
    <location>
        <begin position="254"/>
        <end position="272"/>
    </location>
</feature>
<accession>A0A409W6X3</accession>
<feature type="compositionally biased region" description="Low complexity" evidence="1">
    <location>
        <begin position="490"/>
        <end position="500"/>
    </location>
</feature>
<evidence type="ECO:0000313" key="3">
    <source>
        <dbReference type="EMBL" id="PPQ74274.1"/>
    </source>
</evidence>
<evidence type="ECO:0000256" key="1">
    <source>
        <dbReference type="SAM" id="MobiDB-lite"/>
    </source>
</evidence>